<comment type="caution">
    <text evidence="8">The sequence shown here is derived from an EMBL/GenBank/DDBJ whole genome shotgun (WGS) entry which is preliminary data.</text>
</comment>
<proteinExistence type="inferred from homology"/>
<dbReference type="Gene3D" id="2.40.30.170">
    <property type="match status" value="1"/>
</dbReference>
<organism evidence="8 9">
    <name type="scientific">Rhodoblastus acidophilus</name>
    <name type="common">Rhodopseudomonas acidophila</name>
    <dbReference type="NCBI Taxonomy" id="1074"/>
    <lineage>
        <taxon>Bacteria</taxon>
        <taxon>Pseudomonadati</taxon>
        <taxon>Pseudomonadota</taxon>
        <taxon>Alphaproteobacteria</taxon>
        <taxon>Hyphomicrobiales</taxon>
        <taxon>Rhodoblastaceae</taxon>
        <taxon>Rhodoblastus</taxon>
    </lineage>
</organism>
<comment type="subcellular location">
    <subcellularLocation>
        <location evidence="1">Cell envelope</location>
    </subcellularLocation>
</comment>
<feature type="chain" id="PRO_5026702436" evidence="3">
    <location>
        <begin position="38"/>
        <end position="396"/>
    </location>
</feature>
<dbReference type="GO" id="GO:0046677">
    <property type="term" value="P:response to antibiotic"/>
    <property type="evidence" value="ECO:0007669"/>
    <property type="project" value="TreeGrafter"/>
</dbReference>
<evidence type="ECO:0000256" key="2">
    <source>
        <dbReference type="ARBA" id="ARBA00009477"/>
    </source>
</evidence>
<accession>A0A6N8DRP1</accession>
<dbReference type="NCBIfam" id="TIGR01730">
    <property type="entry name" value="RND_mfp"/>
    <property type="match status" value="1"/>
</dbReference>
<dbReference type="EMBL" id="WNKS01000011">
    <property type="protein sequence ID" value="MTV31841.1"/>
    <property type="molecule type" value="Genomic_DNA"/>
</dbReference>
<evidence type="ECO:0000313" key="9">
    <source>
        <dbReference type="Proteomes" id="UP000439113"/>
    </source>
</evidence>
<dbReference type="Pfam" id="PF25876">
    <property type="entry name" value="HH_MFP_RND"/>
    <property type="match status" value="1"/>
</dbReference>
<evidence type="ECO:0000259" key="6">
    <source>
        <dbReference type="Pfam" id="PF25944"/>
    </source>
</evidence>
<dbReference type="Pfam" id="PF25944">
    <property type="entry name" value="Beta-barrel_RND"/>
    <property type="match status" value="1"/>
</dbReference>
<evidence type="ECO:0000256" key="3">
    <source>
        <dbReference type="SAM" id="SignalP"/>
    </source>
</evidence>
<evidence type="ECO:0000259" key="7">
    <source>
        <dbReference type="Pfam" id="PF25967"/>
    </source>
</evidence>
<dbReference type="GO" id="GO:0022857">
    <property type="term" value="F:transmembrane transporter activity"/>
    <property type="evidence" value="ECO:0007669"/>
    <property type="project" value="InterPro"/>
</dbReference>
<dbReference type="PANTHER" id="PTHR30158:SF24">
    <property type="entry name" value="HLYD FAMILY SECRETION PROTEIN"/>
    <property type="match status" value="1"/>
</dbReference>
<dbReference type="PANTHER" id="PTHR30158">
    <property type="entry name" value="ACRA/E-RELATED COMPONENT OF DRUG EFFLUX TRANSPORTER"/>
    <property type="match status" value="1"/>
</dbReference>
<dbReference type="GO" id="GO:0030313">
    <property type="term" value="C:cell envelope"/>
    <property type="evidence" value="ECO:0007669"/>
    <property type="project" value="UniProtKB-SubCell"/>
</dbReference>
<name>A0A6N8DRP1_RHOAC</name>
<dbReference type="GO" id="GO:0005886">
    <property type="term" value="C:plasma membrane"/>
    <property type="evidence" value="ECO:0007669"/>
    <property type="project" value="TreeGrafter"/>
</dbReference>
<evidence type="ECO:0000259" key="4">
    <source>
        <dbReference type="Pfam" id="PF25876"/>
    </source>
</evidence>
<dbReference type="InterPro" id="IPR058627">
    <property type="entry name" value="MdtA-like_C"/>
</dbReference>
<gene>
    <name evidence="8" type="ORF">GJ654_12680</name>
</gene>
<dbReference type="InterPro" id="IPR058624">
    <property type="entry name" value="MdtA-like_HH"/>
</dbReference>
<evidence type="ECO:0000259" key="5">
    <source>
        <dbReference type="Pfam" id="PF25917"/>
    </source>
</evidence>
<dbReference type="InterPro" id="IPR058626">
    <property type="entry name" value="MdtA-like_b-barrel"/>
</dbReference>
<dbReference type="Gene3D" id="2.40.50.100">
    <property type="match status" value="1"/>
</dbReference>
<keyword evidence="3" id="KW-0732">Signal</keyword>
<evidence type="ECO:0000256" key="1">
    <source>
        <dbReference type="ARBA" id="ARBA00004196"/>
    </source>
</evidence>
<dbReference type="OrthoDB" id="9816569at2"/>
<comment type="similarity">
    <text evidence="2">Belongs to the membrane fusion protein (MFP) (TC 8.A.1) family.</text>
</comment>
<dbReference type="SUPFAM" id="SSF111369">
    <property type="entry name" value="HlyD-like secretion proteins"/>
    <property type="match status" value="1"/>
</dbReference>
<dbReference type="InterPro" id="IPR006143">
    <property type="entry name" value="RND_pump_MFP"/>
</dbReference>
<feature type="domain" description="Multidrug resistance protein MdtA-like alpha-helical hairpin" evidence="4">
    <location>
        <begin position="116"/>
        <end position="186"/>
    </location>
</feature>
<dbReference type="Pfam" id="PF25917">
    <property type="entry name" value="BSH_RND"/>
    <property type="match status" value="1"/>
</dbReference>
<sequence length="396" mass="43039">MVIAMTKFRTSTKFKTSLKFFAGAALLAAVATAPARAAEPATLVAQAEPPAIPVVTPRVQTVNESLEVTGNADAVNQVMLVARVPGYLEKIHFEDGALVKKGDLLFTIQQDQYKAQLQQAQAQLQAQKVARDHAHLEVGRFTGLLKQHATSQVEVDHWVFQEKTAEANILAAQAQVEIAALNLSYTEVRAPFDGQMAKHLVDPGNMVGSDPKSASLAQITQLDPIYVVANISSQQALQIRANLDQRRLSLDELHRIPVEAALSDETGFPHQGTLQYVAPSIDPSTGTLFVRGILPNPKRALLPGVFVRVRLPMGKVIQSALLVPQRALQEDQGGRFLLVVGPDDVAQKRYVKLSSLVGSWQVVTSGVERNEQIVVGELWRVSPGMKIKPTPAALDR</sequence>
<dbReference type="AlphaFoldDB" id="A0A6N8DRP1"/>
<feature type="domain" description="Multidrug resistance protein MdtA-like beta-barrel" evidence="6">
    <location>
        <begin position="224"/>
        <end position="313"/>
    </location>
</feature>
<dbReference type="Gene3D" id="1.10.287.470">
    <property type="entry name" value="Helix hairpin bin"/>
    <property type="match status" value="1"/>
</dbReference>
<protein>
    <submittedName>
        <fullName evidence="8">Efflux RND transporter periplasmic adaptor subunit</fullName>
    </submittedName>
</protein>
<dbReference type="Proteomes" id="UP000439113">
    <property type="component" value="Unassembled WGS sequence"/>
</dbReference>
<reference evidence="8 9" key="1">
    <citation type="submission" date="2019-11" db="EMBL/GenBank/DDBJ databases">
        <title>Whole-genome sequence of a Rhodoblastus acidophilus DSM 142.</title>
        <authorList>
            <person name="Kyndt J.A."/>
            <person name="Meyer T.E."/>
        </authorList>
    </citation>
    <scope>NUCLEOTIDE SEQUENCE [LARGE SCALE GENOMIC DNA]</scope>
    <source>
        <strain evidence="8 9">DSM 142</strain>
    </source>
</reference>
<evidence type="ECO:0000313" key="8">
    <source>
        <dbReference type="EMBL" id="MTV31841.1"/>
    </source>
</evidence>
<feature type="domain" description="Multidrug resistance protein MdtA-like barrel-sandwich hybrid" evidence="5">
    <location>
        <begin position="76"/>
        <end position="210"/>
    </location>
</feature>
<dbReference type="Gene3D" id="2.40.420.20">
    <property type="match status" value="1"/>
</dbReference>
<dbReference type="Pfam" id="PF25967">
    <property type="entry name" value="RND-MFP_C"/>
    <property type="match status" value="1"/>
</dbReference>
<feature type="signal peptide" evidence="3">
    <location>
        <begin position="1"/>
        <end position="37"/>
    </location>
</feature>
<dbReference type="InterPro" id="IPR058625">
    <property type="entry name" value="MdtA-like_BSH"/>
</dbReference>
<feature type="domain" description="Multidrug resistance protein MdtA-like C-terminal permuted SH3" evidence="7">
    <location>
        <begin position="320"/>
        <end position="378"/>
    </location>
</feature>